<dbReference type="AlphaFoldDB" id="U1HWZ2"/>
<evidence type="ECO:0000313" key="2">
    <source>
        <dbReference type="EMBL" id="ERF73939.1"/>
    </source>
</evidence>
<dbReference type="GeneID" id="19240315"/>
<sequence length="684" mass="75254">MANFDADEHKRHLAFIDTIPNFGQPKNDAESQEIRTAPLFTTKVRAAIKNREVGPERLGEPADIFPQYGLLGLRQGTYNREGHRTATINTEENMVYANMNAPWSAFICGSQGGGKSHTLSCLLENCLLSPSPVGVLPNPLAGLVFHYDKFTSAATTQLCEAAYLCSSGVPVRVLVSPSNYHNMSRLYSNLPGLPPHGRRPKVAPLYLQEQQLNISNMLTLMAVSDGSKSAPLYLEVLFQILRDMAIERQGRPGVDYREFKARLDDAAFTRDQNGPLKLRLQLLESFLDPKANRDHALSSNPSSNIWNFEPGSLTIVDLSDPFSRQGGRIVALDEAHKFLTQSGEALNFTEDLVSIIRQQRHLATRVLIATQEPTLSPALIDLCNVTVVHRFLSPAWFETLKKHLAGARSTGSNDSSSVSDIFRTIVGLQTGEALLFSPTALLDIGVQDLTRPFARRPLEKLTDSYIKLRIRKRVTTDGGKSIMASDAMPAPMLHPKSDSGDSTNNSSQNSDSEVEVVSLPSSRFGRVADPKSRDRPKGHVQSQQSAPQPLKHLPQPGQAQSQQSKHNPQAIQPQPKHTTQPVHSQPQQLNLSSKHNSLPAQPQQPKHNSLPAQPQPQSQQPKHQSQPTQPQSQQSPIPQSQSSKKVKKVLQQATPPAQSQPQQGPQQFTKKQKKALKQMAAASG</sequence>
<organism evidence="2 3">
    <name type="scientific">Endocarpon pusillum (strain Z07020 / HMAS-L-300199)</name>
    <name type="common">Lichen-forming fungus</name>
    <dbReference type="NCBI Taxonomy" id="1263415"/>
    <lineage>
        <taxon>Eukaryota</taxon>
        <taxon>Fungi</taxon>
        <taxon>Dikarya</taxon>
        <taxon>Ascomycota</taxon>
        <taxon>Pezizomycotina</taxon>
        <taxon>Eurotiomycetes</taxon>
        <taxon>Chaetothyriomycetidae</taxon>
        <taxon>Verrucariales</taxon>
        <taxon>Verrucariaceae</taxon>
        <taxon>Endocarpon</taxon>
    </lineage>
</organism>
<evidence type="ECO:0000256" key="1">
    <source>
        <dbReference type="SAM" id="MobiDB-lite"/>
    </source>
</evidence>
<reference evidence="3" key="1">
    <citation type="journal article" date="2014" name="BMC Genomics">
        <title>Genome characteristics reveal the impact of lichenization on lichen-forming fungus Endocarpon pusillum Hedwig (Verrucariales, Ascomycota).</title>
        <authorList>
            <person name="Wang Y.-Y."/>
            <person name="Liu B."/>
            <person name="Zhang X.-Y."/>
            <person name="Zhou Q.-M."/>
            <person name="Zhang T."/>
            <person name="Li H."/>
            <person name="Yu Y.-F."/>
            <person name="Zhang X.-L."/>
            <person name="Hao X.-Y."/>
            <person name="Wang M."/>
            <person name="Wang L."/>
            <person name="Wei J.-C."/>
        </authorList>
    </citation>
    <scope>NUCLEOTIDE SEQUENCE [LARGE SCALE GENOMIC DNA]</scope>
    <source>
        <strain evidence="3">Z07020 / HMAS-L-300199</strain>
    </source>
</reference>
<protein>
    <recommendedName>
        <fullName evidence="4">Zona occludens toxin N-terminal domain-containing protein</fullName>
    </recommendedName>
</protein>
<dbReference type="HOGENOM" id="CLU_015256_1_1_1"/>
<evidence type="ECO:0008006" key="4">
    <source>
        <dbReference type="Google" id="ProtNLM"/>
    </source>
</evidence>
<name>U1HWZ2_ENDPU</name>
<dbReference type="SUPFAM" id="SSF52540">
    <property type="entry name" value="P-loop containing nucleoside triphosphate hydrolases"/>
    <property type="match status" value="1"/>
</dbReference>
<dbReference type="OrthoDB" id="2316594at2759"/>
<evidence type="ECO:0000313" key="3">
    <source>
        <dbReference type="Proteomes" id="UP000019373"/>
    </source>
</evidence>
<proteinExistence type="predicted"/>
<feature type="compositionally biased region" description="Basic and acidic residues" evidence="1">
    <location>
        <begin position="526"/>
        <end position="537"/>
    </location>
</feature>
<gene>
    <name evidence="2" type="ORF">EPUS_05362</name>
</gene>
<dbReference type="OMA" id="HEYQMRE"/>
<dbReference type="Proteomes" id="UP000019373">
    <property type="component" value="Unassembled WGS sequence"/>
</dbReference>
<dbReference type="Gene3D" id="3.40.50.300">
    <property type="entry name" value="P-loop containing nucleotide triphosphate hydrolases"/>
    <property type="match status" value="1"/>
</dbReference>
<feature type="compositionally biased region" description="Low complexity" evidence="1">
    <location>
        <begin position="500"/>
        <end position="511"/>
    </location>
</feature>
<keyword evidence="3" id="KW-1185">Reference proteome</keyword>
<dbReference type="eggNOG" id="ENOG502QVRG">
    <property type="taxonomic scope" value="Eukaryota"/>
</dbReference>
<feature type="compositionally biased region" description="Polar residues" evidence="1">
    <location>
        <begin position="557"/>
        <end position="607"/>
    </location>
</feature>
<accession>U1HWZ2</accession>
<dbReference type="InterPro" id="IPR027417">
    <property type="entry name" value="P-loop_NTPase"/>
</dbReference>
<dbReference type="RefSeq" id="XP_007800409.1">
    <property type="nucleotide sequence ID" value="XM_007802218.1"/>
</dbReference>
<feature type="compositionally biased region" description="Low complexity" evidence="1">
    <location>
        <begin position="609"/>
        <end position="669"/>
    </location>
</feature>
<dbReference type="EMBL" id="KE720913">
    <property type="protein sequence ID" value="ERF73939.1"/>
    <property type="molecule type" value="Genomic_DNA"/>
</dbReference>
<feature type="region of interest" description="Disordered" evidence="1">
    <location>
        <begin position="478"/>
        <end position="684"/>
    </location>
</feature>